<reference evidence="1" key="1">
    <citation type="submission" date="2018-02" db="EMBL/GenBank/DDBJ databases">
        <title>Rhizophora mucronata_Transcriptome.</title>
        <authorList>
            <person name="Meera S.P."/>
            <person name="Sreeshan A."/>
            <person name="Augustine A."/>
        </authorList>
    </citation>
    <scope>NUCLEOTIDE SEQUENCE</scope>
    <source>
        <tissue evidence="1">Leaf</tissue>
    </source>
</reference>
<proteinExistence type="predicted"/>
<dbReference type="AlphaFoldDB" id="A0A2P2JH03"/>
<sequence>MRVLPTFSTILLFSPLLLFSLLNPRQVSL</sequence>
<dbReference type="EMBL" id="GGEC01012269">
    <property type="protein sequence ID" value="MBW92752.1"/>
    <property type="molecule type" value="Transcribed_RNA"/>
</dbReference>
<accession>A0A2P2JH03</accession>
<organism evidence="1">
    <name type="scientific">Rhizophora mucronata</name>
    <name type="common">Asiatic mangrove</name>
    <dbReference type="NCBI Taxonomy" id="61149"/>
    <lineage>
        <taxon>Eukaryota</taxon>
        <taxon>Viridiplantae</taxon>
        <taxon>Streptophyta</taxon>
        <taxon>Embryophyta</taxon>
        <taxon>Tracheophyta</taxon>
        <taxon>Spermatophyta</taxon>
        <taxon>Magnoliopsida</taxon>
        <taxon>eudicotyledons</taxon>
        <taxon>Gunneridae</taxon>
        <taxon>Pentapetalae</taxon>
        <taxon>rosids</taxon>
        <taxon>fabids</taxon>
        <taxon>Malpighiales</taxon>
        <taxon>Rhizophoraceae</taxon>
        <taxon>Rhizophora</taxon>
    </lineage>
</organism>
<name>A0A2P2JH03_RHIMU</name>
<protein>
    <submittedName>
        <fullName evidence="1">Uncharacterized protein</fullName>
    </submittedName>
</protein>
<evidence type="ECO:0000313" key="1">
    <source>
        <dbReference type="EMBL" id="MBW92752.1"/>
    </source>
</evidence>